<reference evidence="2" key="1">
    <citation type="submission" date="2024-03" db="EMBL/GenBank/DDBJ databases">
        <title>WGS assembly of Saponaria officinalis var. Norfolk2.</title>
        <authorList>
            <person name="Jenkins J."/>
            <person name="Shu S."/>
            <person name="Grimwood J."/>
            <person name="Barry K."/>
            <person name="Goodstein D."/>
            <person name="Schmutz J."/>
            <person name="Leebens-Mack J."/>
            <person name="Osbourn A."/>
        </authorList>
    </citation>
    <scope>NUCLEOTIDE SEQUENCE [LARGE SCALE GENOMIC DNA]</scope>
    <source>
        <strain evidence="2">JIC</strain>
    </source>
</reference>
<keyword evidence="3" id="KW-1185">Reference proteome</keyword>
<comment type="caution">
    <text evidence="2">The sequence shown here is derived from an EMBL/GenBank/DDBJ whole genome shotgun (WGS) entry which is preliminary data.</text>
</comment>
<feature type="compositionally biased region" description="Polar residues" evidence="1">
    <location>
        <begin position="38"/>
        <end position="55"/>
    </location>
</feature>
<organism evidence="2 3">
    <name type="scientific">Saponaria officinalis</name>
    <name type="common">Common soapwort</name>
    <name type="synonym">Lychnis saponaria</name>
    <dbReference type="NCBI Taxonomy" id="3572"/>
    <lineage>
        <taxon>Eukaryota</taxon>
        <taxon>Viridiplantae</taxon>
        <taxon>Streptophyta</taxon>
        <taxon>Embryophyta</taxon>
        <taxon>Tracheophyta</taxon>
        <taxon>Spermatophyta</taxon>
        <taxon>Magnoliopsida</taxon>
        <taxon>eudicotyledons</taxon>
        <taxon>Gunneridae</taxon>
        <taxon>Pentapetalae</taxon>
        <taxon>Caryophyllales</taxon>
        <taxon>Caryophyllaceae</taxon>
        <taxon>Caryophylleae</taxon>
        <taxon>Saponaria</taxon>
    </lineage>
</organism>
<name>A0AAW1JLY2_SAPOF</name>
<evidence type="ECO:0000256" key="1">
    <source>
        <dbReference type="SAM" id="MobiDB-lite"/>
    </source>
</evidence>
<gene>
    <name evidence="2" type="ORF">RND81_07G047400</name>
</gene>
<feature type="compositionally biased region" description="Polar residues" evidence="1">
    <location>
        <begin position="1"/>
        <end position="14"/>
    </location>
</feature>
<feature type="region of interest" description="Disordered" evidence="1">
    <location>
        <begin position="1"/>
        <end position="76"/>
    </location>
</feature>
<sequence>MLLNTPMLQPSSSSELDEPHNNHISTAKSTTHYHRPLQSATTEMPSPRTFPQNLIPSLPPCPYHNHRQYDPKSSRHHHTLTTIIKHNTFTATPTTTQHNTFTSTTSNTIPSLSLLTKTTLTSNPTIP</sequence>
<dbReference type="EMBL" id="JBDFQZ010000007">
    <property type="protein sequence ID" value="KAK9705312.1"/>
    <property type="molecule type" value="Genomic_DNA"/>
</dbReference>
<accession>A0AAW1JLY2</accession>
<proteinExistence type="predicted"/>
<evidence type="ECO:0000313" key="2">
    <source>
        <dbReference type="EMBL" id="KAK9705312.1"/>
    </source>
</evidence>
<dbReference type="Proteomes" id="UP001443914">
    <property type="component" value="Unassembled WGS sequence"/>
</dbReference>
<evidence type="ECO:0000313" key="3">
    <source>
        <dbReference type="Proteomes" id="UP001443914"/>
    </source>
</evidence>
<protein>
    <submittedName>
        <fullName evidence="2">Uncharacterized protein</fullName>
    </submittedName>
</protein>
<dbReference type="AlphaFoldDB" id="A0AAW1JLY2"/>